<evidence type="ECO:0000259" key="3">
    <source>
        <dbReference type="PROSITE" id="PS51186"/>
    </source>
</evidence>
<evidence type="ECO:0000256" key="2">
    <source>
        <dbReference type="ARBA" id="ARBA00023315"/>
    </source>
</evidence>
<dbReference type="Proteomes" id="UP000031030">
    <property type="component" value="Unassembled WGS sequence"/>
</dbReference>
<dbReference type="Gene3D" id="3.40.630.30">
    <property type="match status" value="1"/>
</dbReference>
<keyword evidence="1 4" id="KW-0808">Transferase</keyword>
<evidence type="ECO:0000256" key="1">
    <source>
        <dbReference type="ARBA" id="ARBA00022679"/>
    </source>
</evidence>
<protein>
    <submittedName>
        <fullName evidence="4">Acetyltransferase</fullName>
    </submittedName>
</protein>
<dbReference type="STRING" id="1348253.LK09_06735"/>
<dbReference type="AlphaFoldDB" id="A0A0B2A7E8"/>
<proteinExistence type="predicted"/>
<dbReference type="PANTHER" id="PTHR43877:SF5">
    <property type="entry name" value="BLL8307 PROTEIN"/>
    <property type="match status" value="1"/>
</dbReference>
<organism evidence="4 5">
    <name type="scientific">Microbacterium mangrovi</name>
    <dbReference type="NCBI Taxonomy" id="1348253"/>
    <lineage>
        <taxon>Bacteria</taxon>
        <taxon>Bacillati</taxon>
        <taxon>Actinomycetota</taxon>
        <taxon>Actinomycetes</taxon>
        <taxon>Micrococcales</taxon>
        <taxon>Microbacteriaceae</taxon>
        <taxon>Microbacterium</taxon>
    </lineage>
</organism>
<dbReference type="InterPro" id="IPR000182">
    <property type="entry name" value="GNAT_dom"/>
</dbReference>
<sequence>MSVIEIRPDDLTGHATRALITAHLDAMHADTPAESVHALGLDELAQPSITVWSAWSRGELAGVAALKELESHRGEIKSMRVRDSFRGEGVGRALLQHLIEVAKERRMTSLWLETGTTDDFVAARHLYERAGFIECGPFEGYVADPLSIFMRRLI</sequence>
<dbReference type="InterPro" id="IPR016181">
    <property type="entry name" value="Acyl_CoA_acyltransferase"/>
</dbReference>
<dbReference type="PANTHER" id="PTHR43877">
    <property type="entry name" value="AMINOALKYLPHOSPHONATE N-ACETYLTRANSFERASE-RELATED-RELATED"/>
    <property type="match status" value="1"/>
</dbReference>
<dbReference type="OrthoDB" id="9803233at2"/>
<dbReference type="CDD" id="cd04301">
    <property type="entry name" value="NAT_SF"/>
    <property type="match status" value="1"/>
</dbReference>
<dbReference type="GO" id="GO:0016747">
    <property type="term" value="F:acyltransferase activity, transferring groups other than amino-acyl groups"/>
    <property type="evidence" value="ECO:0007669"/>
    <property type="project" value="InterPro"/>
</dbReference>
<dbReference type="Pfam" id="PF00583">
    <property type="entry name" value="Acetyltransf_1"/>
    <property type="match status" value="1"/>
</dbReference>
<feature type="domain" description="N-acetyltransferase" evidence="3">
    <location>
        <begin position="4"/>
        <end position="154"/>
    </location>
</feature>
<gene>
    <name evidence="4" type="ORF">LK09_06735</name>
</gene>
<accession>A0A0B2A7E8</accession>
<keyword evidence="2" id="KW-0012">Acyltransferase</keyword>
<comment type="caution">
    <text evidence="4">The sequence shown here is derived from an EMBL/GenBank/DDBJ whole genome shotgun (WGS) entry which is preliminary data.</text>
</comment>
<reference evidence="4 5" key="1">
    <citation type="submission" date="2014-11" db="EMBL/GenBank/DDBJ databases">
        <title>Genome sequence of Microbacterium mangrovi MUSC 115(T).</title>
        <authorList>
            <person name="Lee L.-H."/>
        </authorList>
    </citation>
    <scope>NUCLEOTIDE SEQUENCE [LARGE SCALE GENOMIC DNA]</scope>
    <source>
        <strain evidence="4 5">MUSC 115</strain>
    </source>
</reference>
<evidence type="ECO:0000313" key="5">
    <source>
        <dbReference type="Proteomes" id="UP000031030"/>
    </source>
</evidence>
<dbReference type="EMBL" id="JTDK01000006">
    <property type="protein sequence ID" value="KHK99020.1"/>
    <property type="molecule type" value="Genomic_DNA"/>
</dbReference>
<dbReference type="SUPFAM" id="SSF55729">
    <property type="entry name" value="Acyl-CoA N-acyltransferases (Nat)"/>
    <property type="match status" value="1"/>
</dbReference>
<dbReference type="PROSITE" id="PS51186">
    <property type="entry name" value="GNAT"/>
    <property type="match status" value="1"/>
</dbReference>
<keyword evidence="5" id="KW-1185">Reference proteome</keyword>
<name>A0A0B2A7E8_9MICO</name>
<dbReference type="RefSeq" id="WP_039398206.1">
    <property type="nucleotide sequence ID" value="NZ_JTDK01000006.1"/>
</dbReference>
<dbReference type="InterPro" id="IPR050832">
    <property type="entry name" value="Bact_Acetyltransf"/>
</dbReference>
<evidence type="ECO:0000313" key="4">
    <source>
        <dbReference type="EMBL" id="KHK99020.1"/>
    </source>
</evidence>